<sequence>MAINYPSTPTPDWGDAKEKTMSRQIKSLGVCNKATCLGPYLAHLYSHFHEMDAEEKEDSKKRKTLIQTISDSDTETEDEREPKEEVPRIVYGGEANGSKLLDKKKTVDYQDWRIHLERLGRETSSLFEAFHLEVGNVIAEAVAPASLAR</sequence>
<accession>A0ABD1Y9D0</accession>
<dbReference type="Proteomes" id="UP001605036">
    <property type="component" value="Unassembled WGS sequence"/>
</dbReference>
<proteinExistence type="predicted"/>
<dbReference type="AlphaFoldDB" id="A0ABD1Y9D0"/>
<keyword evidence="3" id="KW-1185">Reference proteome</keyword>
<gene>
    <name evidence="2" type="ORF">R1flu_003239</name>
</gene>
<comment type="caution">
    <text evidence="2">The sequence shown here is derived from an EMBL/GenBank/DDBJ whole genome shotgun (WGS) entry which is preliminary data.</text>
</comment>
<evidence type="ECO:0000313" key="2">
    <source>
        <dbReference type="EMBL" id="KAL2623034.1"/>
    </source>
</evidence>
<protein>
    <submittedName>
        <fullName evidence="2">Uncharacterized protein</fullName>
    </submittedName>
</protein>
<name>A0ABD1Y9D0_9MARC</name>
<evidence type="ECO:0000256" key="1">
    <source>
        <dbReference type="SAM" id="MobiDB-lite"/>
    </source>
</evidence>
<evidence type="ECO:0000313" key="3">
    <source>
        <dbReference type="Proteomes" id="UP001605036"/>
    </source>
</evidence>
<feature type="region of interest" description="Disordered" evidence="1">
    <location>
        <begin position="52"/>
        <end position="91"/>
    </location>
</feature>
<dbReference type="EMBL" id="JBHFFA010000006">
    <property type="protein sequence ID" value="KAL2623034.1"/>
    <property type="molecule type" value="Genomic_DNA"/>
</dbReference>
<reference evidence="2 3" key="1">
    <citation type="submission" date="2024-09" db="EMBL/GenBank/DDBJ databases">
        <title>Chromosome-scale assembly of Riccia fluitans.</title>
        <authorList>
            <person name="Paukszto L."/>
            <person name="Sawicki J."/>
            <person name="Karawczyk K."/>
            <person name="Piernik-Szablinska J."/>
            <person name="Szczecinska M."/>
            <person name="Mazdziarz M."/>
        </authorList>
    </citation>
    <scope>NUCLEOTIDE SEQUENCE [LARGE SCALE GENOMIC DNA]</scope>
    <source>
        <strain evidence="2">Rf_01</strain>
        <tissue evidence="2">Aerial parts of the thallus</tissue>
    </source>
</reference>
<organism evidence="2 3">
    <name type="scientific">Riccia fluitans</name>
    <dbReference type="NCBI Taxonomy" id="41844"/>
    <lineage>
        <taxon>Eukaryota</taxon>
        <taxon>Viridiplantae</taxon>
        <taxon>Streptophyta</taxon>
        <taxon>Embryophyta</taxon>
        <taxon>Marchantiophyta</taxon>
        <taxon>Marchantiopsida</taxon>
        <taxon>Marchantiidae</taxon>
        <taxon>Marchantiales</taxon>
        <taxon>Ricciaceae</taxon>
        <taxon>Riccia</taxon>
    </lineage>
</organism>